<dbReference type="Proteomes" id="UP001205357">
    <property type="component" value="Unassembled WGS sequence"/>
</dbReference>
<evidence type="ECO:0000313" key="3">
    <source>
        <dbReference type="Proteomes" id="UP001205357"/>
    </source>
</evidence>
<reference evidence="2 3" key="1">
    <citation type="submission" date="2022-04" db="EMBL/GenBank/DDBJ databases">
        <title>Proposal of a three novel species of Scandinavium, Scandinavium hiltneri, Scandinavium manionii, Scandinavium tedordense.</title>
        <authorList>
            <person name="Maddock D.W."/>
            <person name="Brady C.L."/>
            <person name="Denman S."/>
            <person name="Arnold D."/>
        </authorList>
    </citation>
    <scope>NUCLEOTIDE SEQUENCE [LARGE SCALE GENOMIC DNA]</scope>
    <source>
        <strain evidence="2 3">H11S7</strain>
    </source>
</reference>
<gene>
    <name evidence="2" type="ORF">MUU47_15460</name>
</gene>
<evidence type="ECO:0000313" key="2">
    <source>
        <dbReference type="EMBL" id="MCS2162494.1"/>
    </source>
</evidence>
<dbReference type="Pfam" id="PF24322">
    <property type="entry name" value="Tle3"/>
    <property type="match status" value="1"/>
</dbReference>
<comment type="caution">
    <text evidence="2">The sequence shown here is derived from an EMBL/GenBank/DDBJ whole genome shotgun (WGS) entry which is preliminary data.</text>
</comment>
<proteinExistence type="predicted"/>
<organism evidence="2 3">
    <name type="scientific">Scandinavium hiltneri</name>
    <dbReference type="NCBI Taxonomy" id="2926519"/>
    <lineage>
        <taxon>Bacteria</taxon>
        <taxon>Pseudomonadati</taxon>
        <taxon>Pseudomonadota</taxon>
        <taxon>Gammaproteobacteria</taxon>
        <taxon>Enterobacterales</taxon>
        <taxon>Enterobacteriaceae</taxon>
        <taxon>Scandinavium</taxon>
    </lineage>
</organism>
<name>A0ABT2E3N2_9ENTR</name>
<protein>
    <submittedName>
        <fullName evidence="2">DUF3274 domain-containing protein</fullName>
    </submittedName>
</protein>
<keyword evidence="3" id="KW-1185">Reference proteome</keyword>
<evidence type="ECO:0000259" key="1">
    <source>
        <dbReference type="Pfam" id="PF24322"/>
    </source>
</evidence>
<feature type="domain" description="T6SS Tle3 phospholipase effector alpha/beta" evidence="1">
    <location>
        <begin position="37"/>
        <end position="397"/>
    </location>
</feature>
<dbReference type="EMBL" id="JALIGE010000075">
    <property type="protein sequence ID" value="MCS2162494.1"/>
    <property type="molecule type" value="Genomic_DNA"/>
</dbReference>
<accession>A0ABT2E3N2</accession>
<sequence>MSNSPFNQRVVATNIQGVPVSTGPGMETCNVGIKRPMPCIVILVHGVNDVGEAYKNQEEGIIKGLNERMGRTDMSAHEWHQFKMDMGDGEQQQIKKPGRSPVIPFYWGYKPVDHATYIEDQRRYRAEVDKLGSTAKLAYDAYQEDDKARLEKLGHISSTTLKYSNDNFGNVLDDVYAKGGGTFANATTTIPDMLGPGAGGLMTGAAGFMSLHMNSGDYTHPIYDNPHRIYQFFAAQRLADLIMTIRRNGPTQFDPINIVAHSQGTIITMLANMLVKQAGVDPADCVILNHSPYALVNTVIEGLTDGHHQTDRARQQTFINFCNLMKTNPKYNLSGLHTAAEIDELEGCSGLSKTHSKWSSNDLYKRNNFGKVYNYFCPNDSIVSLMNVQGFGWRGIPQDIAGGLSNLRQRVFCENGPLIGASPLSTPFEMPGIKKGAFMQDTAQTKEYVYSDVVINGEQLPVPFNHTLQGADSDYKSPLDPESPDQTISFSAKANALKRSEVEVKNLSWLGFDNLPVGHQLAPVELKMFSIEHHKNYIKGEVFDSGHNHKMVQLTSAKTPEELEKEWMQSDPIGYSQHSSIVASKDVPEKAMVFDLAVGKCKAFDFRYGAFWIELLQRADWRNKNSLFPYAVEYYNTGRFDYEQTKKHMNHPELILPSGEFGVVNEYYNATTTRPAMRNEIHNREESNLQWKMPKALNV</sequence>
<dbReference type="RefSeq" id="WP_258989050.1">
    <property type="nucleotide sequence ID" value="NZ_JALIGE010000075.1"/>
</dbReference>
<dbReference type="InterPro" id="IPR056221">
    <property type="entry name" value="Tle3_ab_dom"/>
</dbReference>